<evidence type="ECO:0000256" key="12">
    <source>
        <dbReference type="HAMAP-Rule" id="MF_00165"/>
    </source>
</evidence>
<feature type="binding site" evidence="12">
    <location>
        <begin position="12"/>
        <end position="19"/>
    </location>
    <ligand>
        <name>ATP</name>
        <dbReference type="ChEBI" id="CHEBI:30616"/>
    </ligand>
</feature>
<dbReference type="Pfam" id="PF02223">
    <property type="entry name" value="Thymidylate_kin"/>
    <property type="match status" value="1"/>
</dbReference>
<evidence type="ECO:0000256" key="6">
    <source>
        <dbReference type="ARBA" id="ARBA00022741"/>
    </source>
</evidence>
<dbReference type="InterPro" id="IPR018094">
    <property type="entry name" value="Thymidylate_kinase"/>
</dbReference>
<keyword evidence="7 12" id="KW-0418">Kinase</keyword>
<dbReference type="InterPro" id="IPR018095">
    <property type="entry name" value="Thymidylate_kin_CS"/>
</dbReference>
<keyword evidence="6 12" id="KW-0547">Nucleotide-binding</keyword>
<evidence type="ECO:0000256" key="3">
    <source>
        <dbReference type="ARBA" id="ARBA00017144"/>
    </source>
</evidence>
<comment type="similarity">
    <text evidence="1 12">Belongs to the thymidylate kinase family.</text>
</comment>
<dbReference type="PANTHER" id="PTHR10344">
    <property type="entry name" value="THYMIDYLATE KINASE"/>
    <property type="match status" value="1"/>
</dbReference>
<keyword evidence="5 12" id="KW-0545">Nucleotide biosynthesis</keyword>
<comment type="catalytic activity">
    <reaction evidence="10 12">
        <text>dTMP + ATP = dTDP + ADP</text>
        <dbReference type="Rhea" id="RHEA:13517"/>
        <dbReference type="ChEBI" id="CHEBI:30616"/>
        <dbReference type="ChEBI" id="CHEBI:58369"/>
        <dbReference type="ChEBI" id="CHEBI:63528"/>
        <dbReference type="ChEBI" id="CHEBI:456216"/>
        <dbReference type="EC" id="2.7.4.9"/>
    </reaction>
</comment>
<keyword evidence="4 12" id="KW-0808">Transferase</keyword>
<dbReference type="InterPro" id="IPR039430">
    <property type="entry name" value="Thymidylate_kin-like_dom"/>
</dbReference>
<protein>
    <recommendedName>
        <fullName evidence="3 12">Thymidylate kinase</fullName>
        <ecNumber evidence="2 12">2.7.4.9</ecNumber>
    </recommendedName>
    <alternativeName>
        <fullName evidence="9 12">dTMP kinase</fullName>
    </alternativeName>
</protein>
<dbReference type="HAMAP" id="MF_00165">
    <property type="entry name" value="Thymidylate_kinase"/>
    <property type="match status" value="1"/>
</dbReference>
<evidence type="ECO:0000313" key="14">
    <source>
        <dbReference type="EMBL" id="NKF23128.1"/>
    </source>
</evidence>
<gene>
    <name evidence="12" type="primary">tmk</name>
    <name evidence="14" type="ORF">G7Y82_12445</name>
</gene>
<evidence type="ECO:0000256" key="8">
    <source>
        <dbReference type="ARBA" id="ARBA00022840"/>
    </source>
</evidence>
<dbReference type="EMBL" id="JAAVXB010000006">
    <property type="protein sequence ID" value="NKF23128.1"/>
    <property type="molecule type" value="Genomic_DNA"/>
</dbReference>
<evidence type="ECO:0000313" key="15">
    <source>
        <dbReference type="Proteomes" id="UP000653472"/>
    </source>
</evidence>
<dbReference type="GO" id="GO:0004798">
    <property type="term" value="F:dTMP kinase activity"/>
    <property type="evidence" value="ECO:0007669"/>
    <property type="project" value="UniProtKB-UniRule"/>
</dbReference>
<keyword evidence="15" id="KW-1185">Reference proteome</keyword>
<evidence type="ECO:0000256" key="11">
    <source>
        <dbReference type="ARBA" id="ARBA00057735"/>
    </source>
</evidence>
<dbReference type="PANTHER" id="PTHR10344:SF4">
    <property type="entry name" value="UMP-CMP KINASE 2, MITOCHONDRIAL"/>
    <property type="match status" value="1"/>
</dbReference>
<sequence length="211" mass="22781">MTMRGRFITLEGGEGAGKSTQATYVRDWLLAQGREVVLTREPGGSPMAEAIRAIVLGDWAEGVTPQTEVLLMFAARAAHWHATIEPALAAGKDVVCDRFVDSSHAYQGAGKGIAAEGMAALETLAIGRHRPDLTLLLDLPPDEGLKRTQARGEQNRFEFETLEFMQRVREGFLERARAEPGRFRIIDASRDAAAISAEIAGLLAGLPDQGA</sequence>
<evidence type="ECO:0000256" key="4">
    <source>
        <dbReference type="ARBA" id="ARBA00022679"/>
    </source>
</evidence>
<comment type="function">
    <text evidence="11 12">Phosphorylation of dTMP to form dTDP in both de novo and salvage pathways of dTTP synthesis.</text>
</comment>
<dbReference type="PROSITE" id="PS01331">
    <property type="entry name" value="THYMIDYLATE_KINASE"/>
    <property type="match status" value="1"/>
</dbReference>
<dbReference type="GO" id="GO:0005829">
    <property type="term" value="C:cytosol"/>
    <property type="evidence" value="ECO:0007669"/>
    <property type="project" value="TreeGrafter"/>
</dbReference>
<keyword evidence="8 12" id="KW-0067">ATP-binding</keyword>
<evidence type="ECO:0000256" key="10">
    <source>
        <dbReference type="ARBA" id="ARBA00048743"/>
    </source>
</evidence>
<dbReference type="GO" id="GO:0006233">
    <property type="term" value="P:dTDP biosynthetic process"/>
    <property type="evidence" value="ECO:0007669"/>
    <property type="project" value="InterPro"/>
</dbReference>
<dbReference type="Proteomes" id="UP000653472">
    <property type="component" value="Unassembled WGS sequence"/>
</dbReference>
<evidence type="ECO:0000256" key="5">
    <source>
        <dbReference type="ARBA" id="ARBA00022727"/>
    </source>
</evidence>
<reference evidence="14" key="1">
    <citation type="submission" date="2020-03" db="EMBL/GenBank/DDBJ databases">
        <title>Solimonas marina sp. nov., isolated from deep seawater of the Pacific Ocean.</title>
        <authorList>
            <person name="Liu X."/>
            <person name="Lai Q."/>
            <person name="Sun F."/>
            <person name="Gai Y."/>
            <person name="Li G."/>
            <person name="Shao Z."/>
        </authorList>
    </citation>
    <scope>NUCLEOTIDE SEQUENCE</scope>
    <source>
        <strain evidence="14">C16B3</strain>
    </source>
</reference>
<dbReference type="InterPro" id="IPR027417">
    <property type="entry name" value="P-loop_NTPase"/>
</dbReference>
<evidence type="ECO:0000259" key="13">
    <source>
        <dbReference type="Pfam" id="PF02223"/>
    </source>
</evidence>
<dbReference type="GO" id="GO:0006235">
    <property type="term" value="P:dTTP biosynthetic process"/>
    <property type="evidence" value="ECO:0007669"/>
    <property type="project" value="UniProtKB-UniRule"/>
</dbReference>
<proteinExistence type="inferred from homology"/>
<evidence type="ECO:0000256" key="1">
    <source>
        <dbReference type="ARBA" id="ARBA00009776"/>
    </source>
</evidence>
<dbReference type="GO" id="GO:0005524">
    <property type="term" value="F:ATP binding"/>
    <property type="evidence" value="ECO:0007669"/>
    <property type="project" value="UniProtKB-UniRule"/>
</dbReference>
<dbReference type="GO" id="GO:0006227">
    <property type="term" value="P:dUDP biosynthetic process"/>
    <property type="evidence" value="ECO:0007669"/>
    <property type="project" value="TreeGrafter"/>
</dbReference>
<evidence type="ECO:0000256" key="9">
    <source>
        <dbReference type="ARBA" id="ARBA00029962"/>
    </source>
</evidence>
<name>A0A969WAU4_9GAMM</name>
<accession>A0A969WAU4</accession>
<comment type="caution">
    <text evidence="14">The sequence shown here is derived from an EMBL/GenBank/DDBJ whole genome shotgun (WGS) entry which is preliminary data.</text>
</comment>
<evidence type="ECO:0000256" key="7">
    <source>
        <dbReference type="ARBA" id="ARBA00022777"/>
    </source>
</evidence>
<dbReference type="Gene3D" id="3.40.50.300">
    <property type="entry name" value="P-loop containing nucleotide triphosphate hydrolases"/>
    <property type="match status" value="1"/>
</dbReference>
<organism evidence="14 15">
    <name type="scientific">Solimonas marina</name>
    <dbReference type="NCBI Taxonomy" id="2714601"/>
    <lineage>
        <taxon>Bacteria</taxon>
        <taxon>Pseudomonadati</taxon>
        <taxon>Pseudomonadota</taxon>
        <taxon>Gammaproteobacteria</taxon>
        <taxon>Nevskiales</taxon>
        <taxon>Nevskiaceae</taxon>
        <taxon>Solimonas</taxon>
    </lineage>
</organism>
<dbReference type="FunFam" id="3.40.50.300:FF:000225">
    <property type="entry name" value="Thymidylate kinase"/>
    <property type="match status" value="1"/>
</dbReference>
<dbReference type="CDD" id="cd01672">
    <property type="entry name" value="TMPK"/>
    <property type="match status" value="1"/>
</dbReference>
<dbReference type="NCBIfam" id="TIGR00041">
    <property type="entry name" value="DTMP_kinase"/>
    <property type="match status" value="1"/>
</dbReference>
<feature type="domain" description="Thymidylate kinase-like" evidence="13">
    <location>
        <begin position="10"/>
        <end position="199"/>
    </location>
</feature>
<dbReference type="EC" id="2.7.4.9" evidence="2 12"/>
<dbReference type="AlphaFoldDB" id="A0A969WAU4"/>
<dbReference type="SUPFAM" id="SSF52540">
    <property type="entry name" value="P-loop containing nucleoside triphosphate hydrolases"/>
    <property type="match status" value="1"/>
</dbReference>
<evidence type="ECO:0000256" key="2">
    <source>
        <dbReference type="ARBA" id="ARBA00012980"/>
    </source>
</evidence>